<sequence length="222" mass="25339">MNINILYEDNHLLLVEKPINIPVQRDSSGDFDLLTALKDDLKVRYKKPGNVYLALVHRLDRPVGGAMAFAKTSKAASRLSDALRRKMIKRKYLTVVHGVPKTKKRRLEDYIWKDNGRNKVFVVSSNPKAKKAILNYETILSQKGFSLLSVQLHTGRPHQVRVQLSNMGNPIFGDQKYGQHLSKRGQQLALWAHVLSFKHPVRKKPLSVESMPPSVFPWNLLL</sequence>
<dbReference type="GO" id="GO:0009982">
    <property type="term" value="F:pseudouridine synthase activity"/>
    <property type="evidence" value="ECO:0007669"/>
    <property type="project" value="InterPro"/>
</dbReference>
<accession>A0AAU7VQM5</accession>
<organism evidence="7">
    <name type="scientific">Proteinivorax tanatarense</name>
    <dbReference type="NCBI Taxonomy" id="1260629"/>
    <lineage>
        <taxon>Bacteria</taxon>
        <taxon>Bacillati</taxon>
        <taxon>Bacillota</taxon>
        <taxon>Clostridia</taxon>
        <taxon>Eubacteriales</taxon>
        <taxon>Proteinivoracaceae</taxon>
        <taxon>Proteinivorax</taxon>
    </lineage>
</organism>
<dbReference type="RefSeq" id="WP_350345134.1">
    <property type="nucleotide sequence ID" value="NZ_CP158367.1"/>
</dbReference>
<feature type="domain" description="Pseudouridine synthase RsuA/RluA-like" evidence="6">
    <location>
        <begin position="11"/>
        <end position="165"/>
    </location>
</feature>
<evidence type="ECO:0000256" key="5">
    <source>
        <dbReference type="ARBA" id="ARBA00033164"/>
    </source>
</evidence>
<dbReference type="InterPro" id="IPR050188">
    <property type="entry name" value="RluA_PseudoU_synthase"/>
</dbReference>
<dbReference type="Gene3D" id="3.30.2350.10">
    <property type="entry name" value="Pseudouridine synthase"/>
    <property type="match status" value="1"/>
</dbReference>
<dbReference type="GO" id="GO:0006396">
    <property type="term" value="P:RNA processing"/>
    <property type="evidence" value="ECO:0007669"/>
    <property type="project" value="UniProtKB-ARBA"/>
</dbReference>
<keyword evidence="3 7" id="KW-0413">Isomerase</keyword>
<dbReference type="InterPro" id="IPR006145">
    <property type="entry name" value="PsdUridine_synth_RsuA/RluA"/>
</dbReference>
<comment type="similarity">
    <text evidence="2">Belongs to the pseudouridine synthase RluA family.</text>
</comment>
<dbReference type="SUPFAM" id="SSF55120">
    <property type="entry name" value="Pseudouridine synthase"/>
    <property type="match status" value="1"/>
</dbReference>
<dbReference type="Pfam" id="PF00849">
    <property type="entry name" value="PseudoU_synth_2"/>
    <property type="match status" value="1"/>
</dbReference>
<evidence type="ECO:0000256" key="2">
    <source>
        <dbReference type="ARBA" id="ARBA00010876"/>
    </source>
</evidence>
<dbReference type="PANTHER" id="PTHR21600:SF83">
    <property type="entry name" value="PSEUDOURIDYLATE SYNTHASE RPUSD4, MITOCHONDRIAL"/>
    <property type="match status" value="1"/>
</dbReference>
<evidence type="ECO:0000256" key="3">
    <source>
        <dbReference type="ARBA" id="ARBA00023235"/>
    </source>
</evidence>
<evidence type="ECO:0000313" key="7">
    <source>
        <dbReference type="EMBL" id="XBX76395.1"/>
    </source>
</evidence>
<comment type="catalytic activity">
    <reaction evidence="1">
        <text>a uridine in RNA = a pseudouridine in RNA</text>
        <dbReference type="Rhea" id="RHEA:48348"/>
        <dbReference type="Rhea" id="RHEA-COMP:12068"/>
        <dbReference type="Rhea" id="RHEA-COMP:12069"/>
        <dbReference type="ChEBI" id="CHEBI:65314"/>
        <dbReference type="ChEBI" id="CHEBI:65315"/>
    </reaction>
</comment>
<gene>
    <name evidence="7" type="ORF">PRVXT_001544</name>
</gene>
<dbReference type="GO" id="GO:0003723">
    <property type="term" value="F:RNA binding"/>
    <property type="evidence" value="ECO:0007669"/>
    <property type="project" value="InterPro"/>
</dbReference>
<protein>
    <recommendedName>
        <fullName evidence="4">RNA pseudouridylate synthase</fullName>
    </recommendedName>
    <alternativeName>
        <fullName evidence="5">RNA-uridine isomerase</fullName>
    </alternativeName>
</protein>
<dbReference type="GO" id="GO:0001522">
    <property type="term" value="P:pseudouridine synthesis"/>
    <property type="evidence" value="ECO:0007669"/>
    <property type="project" value="InterPro"/>
</dbReference>
<evidence type="ECO:0000259" key="6">
    <source>
        <dbReference type="Pfam" id="PF00849"/>
    </source>
</evidence>
<dbReference type="InterPro" id="IPR020103">
    <property type="entry name" value="PsdUridine_synth_cat_dom_sf"/>
</dbReference>
<reference evidence="7" key="2">
    <citation type="submission" date="2024-06" db="EMBL/GenBank/DDBJ databases">
        <authorList>
            <person name="Petrova K.O."/>
            <person name="Toshchakov S.V."/>
            <person name="Boltjanskaja Y.V."/>
            <person name="Kevbrin V."/>
        </authorList>
    </citation>
    <scope>NUCLEOTIDE SEQUENCE</scope>
    <source>
        <strain evidence="7">Z-910T</strain>
    </source>
</reference>
<proteinExistence type="inferred from homology"/>
<evidence type="ECO:0000256" key="1">
    <source>
        <dbReference type="ARBA" id="ARBA00000073"/>
    </source>
</evidence>
<reference evidence="7" key="1">
    <citation type="journal article" date="2013" name="Extremophiles">
        <title>Proteinivorax tanatarense gen. nov., sp. nov., an anaerobic, haloalkaliphilic, proteolytic bacterium isolated from a decaying algal bloom, and proposal of Proteinivoraceae fam. nov.</title>
        <authorList>
            <person name="Kevbrin V."/>
            <person name="Boltyanskaya Y."/>
            <person name="Zhilina T."/>
            <person name="Kolganova T."/>
            <person name="Lavrentjeva E."/>
            <person name="Kuznetsov B."/>
        </authorList>
    </citation>
    <scope>NUCLEOTIDE SEQUENCE</scope>
    <source>
        <strain evidence="7">Z-910T</strain>
    </source>
</reference>
<dbReference type="GO" id="GO:0140098">
    <property type="term" value="F:catalytic activity, acting on RNA"/>
    <property type="evidence" value="ECO:0007669"/>
    <property type="project" value="UniProtKB-ARBA"/>
</dbReference>
<dbReference type="AlphaFoldDB" id="A0AAU7VQM5"/>
<dbReference type="CDD" id="cd02869">
    <property type="entry name" value="PseudoU_synth_RluA_like"/>
    <property type="match status" value="1"/>
</dbReference>
<dbReference type="EMBL" id="CP158367">
    <property type="protein sequence ID" value="XBX76395.1"/>
    <property type="molecule type" value="Genomic_DNA"/>
</dbReference>
<dbReference type="PANTHER" id="PTHR21600">
    <property type="entry name" value="MITOCHONDRIAL RNA PSEUDOURIDINE SYNTHASE"/>
    <property type="match status" value="1"/>
</dbReference>
<evidence type="ECO:0000256" key="4">
    <source>
        <dbReference type="ARBA" id="ARBA00031870"/>
    </source>
</evidence>
<name>A0AAU7VQM5_9FIRM</name>